<dbReference type="Proteomes" id="UP001216329">
    <property type="component" value="Chromosome"/>
</dbReference>
<proteinExistence type="predicted"/>
<sequence>MRIGALTVLFVSITFAVDVSAQSDELSPDVDGEKVILRVKVPSELAAREVEALYRSTVCTSVAYDVDGDPYKRDGYRRLDVQSVREGDTNVLRTELPVDRGGRCRWRLSNVTFGIKYGETSQFGESVAYGGGGGVIVLFDRSNSPGSGTAIKVEGDVDIRPDYYPWLSERFIGGYRKAAYLATNRSPYVRYLALSARRVNFEPVFHSGYLVRSVGPKIQRKGDFAIFHYSDGSSSTEGWGEPSFRKLQAIRKAAELESAK</sequence>
<dbReference type="AlphaFoldDB" id="A0AAJ6BA21"/>
<protein>
    <submittedName>
        <fullName evidence="1">Uncharacterized protein</fullName>
    </submittedName>
</protein>
<reference evidence="1" key="1">
    <citation type="submission" date="2023-03" db="EMBL/GenBank/DDBJ databases">
        <title>Andean soil-derived lignocellulolytic bacterial consortium as a source of novel taxa and putative plastic-active enzymes.</title>
        <authorList>
            <person name="Diaz-Garcia L."/>
            <person name="Chuvochina M."/>
            <person name="Feuerriegel G."/>
            <person name="Bunk B."/>
            <person name="Sproer C."/>
            <person name="Streit W.R."/>
            <person name="Rodriguez L.M."/>
            <person name="Overmann J."/>
            <person name="Jimenez D.J."/>
        </authorList>
    </citation>
    <scope>NUCLEOTIDE SEQUENCE</scope>
    <source>
        <strain evidence="1">MAG 876</strain>
    </source>
</reference>
<evidence type="ECO:0000313" key="2">
    <source>
        <dbReference type="Proteomes" id="UP001216329"/>
    </source>
</evidence>
<gene>
    <name evidence="1" type="ORF">P0Y58_15240</name>
</gene>
<dbReference type="EMBL" id="CP119325">
    <property type="protein sequence ID" value="WEK28264.1"/>
    <property type="molecule type" value="Genomic_DNA"/>
</dbReference>
<organism evidence="1 2">
    <name type="scientific">Candidatus Pseudomonas phytovorans</name>
    <dbReference type="NCBI Taxonomy" id="3121377"/>
    <lineage>
        <taxon>Bacteria</taxon>
        <taxon>Pseudomonadati</taxon>
        <taxon>Pseudomonadota</taxon>
        <taxon>Gammaproteobacteria</taxon>
        <taxon>Pseudomonadales</taxon>
        <taxon>Pseudomonadaceae</taxon>
        <taxon>Pseudomonas</taxon>
    </lineage>
</organism>
<evidence type="ECO:0000313" key="1">
    <source>
        <dbReference type="EMBL" id="WEK28264.1"/>
    </source>
</evidence>
<name>A0AAJ6BA21_9PSED</name>
<accession>A0AAJ6BA21</accession>